<proteinExistence type="predicted"/>
<gene>
    <name evidence="1" type="ORF">S01H1_14067</name>
</gene>
<dbReference type="EMBL" id="BARS01007298">
    <property type="protein sequence ID" value="GAF81135.1"/>
    <property type="molecule type" value="Genomic_DNA"/>
</dbReference>
<organism evidence="1">
    <name type="scientific">marine sediment metagenome</name>
    <dbReference type="NCBI Taxonomy" id="412755"/>
    <lineage>
        <taxon>unclassified sequences</taxon>
        <taxon>metagenomes</taxon>
        <taxon>ecological metagenomes</taxon>
    </lineage>
</organism>
<evidence type="ECO:0000313" key="1">
    <source>
        <dbReference type="EMBL" id="GAF81135.1"/>
    </source>
</evidence>
<name>X0TYA8_9ZZZZ</name>
<protein>
    <submittedName>
        <fullName evidence="1">Uncharacterized protein</fullName>
    </submittedName>
</protein>
<dbReference type="AlphaFoldDB" id="X0TYA8"/>
<accession>X0TYA8</accession>
<comment type="caution">
    <text evidence="1">The sequence shown here is derived from an EMBL/GenBank/DDBJ whole genome shotgun (WGS) entry which is preliminary data.</text>
</comment>
<reference evidence="1" key="1">
    <citation type="journal article" date="2014" name="Front. Microbiol.">
        <title>High frequency of phylogenetically diverse reductive dehalogenase-homologous genes in deep subseafloor sedimentary metagenomes.</title>
        <authorList>
            <person name="Kawai M."/>
            <person name="Futagami T."/>
            <person name="Toyoda A."/>
            <person name="Takaki Y."/>
            <person name="Nishi S."/>
            <person name="Hori S."/>
            <person name="Arai W."/>
            <person name="Tsubouchi T."/>
            <person name="Morono Y."/>
            <person name="Uchiyama I."/>
            <person name="Ito T."/>
            <person name="Fujiyama A."/>
            <person name="Inagaki F."/>
            <person name="Takami H."/>
        </authorList>
    </citation>
    <scope>NUCLEOTIDE SEQUENCE</scope>
    <source>
        <strain evidence="1">Expedition CK06-06</strain>
    </source>
</reference>
<sequence length="161" mass="17685">MSRAATATLLIASLLLLAGSTTYAQKKFELEVWTIFASNYESAFGGDLVLVKKHLRKTGYSAFTLLNERKLHARLGDTIMIPIPGGSAFAISPKAYKDKIAYIKVFLTGEDRDYSFYDPSAVVEGTLTGKAFAVQDDSTITLIGPKTRWGALVFIIHQIDM</sequence>